<dbReference type="Proteomes" id="UP001156691">
    <property type="component" value="Unassembled WGS sequence"/>
</dbReference>
<dbReference type="InterPro" id="IPR036388">
    <property type="entry name" value="WH-like_DNA-bd_sf"/>
</dbReference>
<dbReference type="Pfam" id="PF12840">
    <property type="entry name" value="HTH_20"/>
    <property type="match status" value="1"/>
</dbReference>
<dbReference type="EMBL" id="BSNS01000007">
    <property type="protein sequence ID" value="GLQ54391.1"/>
    <property type="molecule type" value="Genomic_DNA"/>
</dbReference>
<dbReference type="PRINTS" id="PR00778">
    <property type="entry name" value="HTHARSR"/>
</dbReference>
<dbReference type="PANTHER" id="PTHR38600:SF2">
    <property type="entry name" value="SLL0088 PROTEIN"/>
    <property type="match status" value="1"/>
</dbReference>
<dbReference type="InterPro" id="IPR036390">
    <property type="entry name" value="WH_DNA-bd_sf"/>
</dbReference>
<name>A0ABQ5W3Y5_9HYPH</name>
<comment type="caution">
    <text evidence="2">The sequence shown here is derived from an EMBL/GenBank/DDBJ whole genome shotgun (WGS) entry which is preliminary data.</text>
</comment>
<dbReference type="InterPro" id="IPR001845">
    <property type="entry name" value="HTH_ArsR_DNA-bd_dom"/>
</dbReference>
<protein>
    <submittedName>
        <fullName evidence="2">Transcriptional regulator</fullName>
    </submittedName>
</protein>
<sequence length="116" mass="13262">MRAIENPQLDHTLIALADPTRRAILRRLAEGEARVTDLAAPFAISLNSVSKHIKLLERAELVERRREGREHILRFRPEPLTAAQAWIESQQTYWTGRLRALDALLTAEGGKEREDE</sequence>
<evidence type="ECO:0000313" key="3">
    <source>
        <dbReference type="Proteomes" id="UP001156691"/>
    </source>
</evidence>
<dbReference type="PROSITE" id="PS50987">
    <property type="entry name" value="HTH_ARSR_2"/>
    <property type="match status" value="1"/>
</dbReference>
<feature type="domain" description="HTH arsR-type" evidence="1">
    <location>
        <begin position="1"/>
        <end position="95"/>
    </location>
</feature>
<dbReference type="SMART" id="SM00418">
    <property type="entry name" value="HTH_ARSR"/>
    <property type="match status" value="1"/>
</dbReference>
<reference evidence="3" key="1">
    <citation type="journal article" date="2019" name="Int. J. Syst. Evol. Microbiol.">
        <title>The Global Catalogue of Microorganisms (GCM) 10K type strain sequencing project: providing services to taxonomists for standard genome sequencing and annotation.</title>
        <authorList>
            <consortium name="The Broad Institute Genomics Platform"/>
            <consortium name="The Broad Institute Genome Sequencing Center for Infectious Disease"/>
            <person name="Wu L."/>
            <person name="Ma J."/>
        </authorList>
    </citation>
    <scope>NUCLEOTIDE SEQUENCE [LARGE SCALE GENOMIC DNA]</scope>
    <source>
        <strain evidence="3">NBRC 112416</strain>
    </source>
</reference>
<dbReference type="InterPro" id="IPR011991">
    <property type="entry name" value="ArsR-like_HTH"/>
</dbReference>
<proteinExistence type="predicted"/>
<accession>A0ABQ5W3Y5</accession>
<dbReference type="RefSeq" id="WP_284339828.1">
    <property type="nucleotide sequence ID" value="NZ_BSNS01000007.1"/>
</dbReference>
<evidence type="ECO:0000259" key="1">
    <source>
        <dbReference type="PROSITE" id="PS50987"/>
    </source>
</evidence>
<organism evidence="2 3">
    <name type="scientific">Devosia nitrariae</name>
    <dbReference type="NCBI Taxonomy" id="2071872"/>
    <lineage>
        <taxon>Bacteria</taxon>
        <taxon>Pseudomonadati</taxon>
        <taxon>Pseudomonadota</taxon>
        <taxon>Alphaproteobacteria</taxon>
        <taxon>Hyphomicrobiales</taxon>
        <taxon>Devosiaceae</taxon>
        <taxon>Devosia</taxon>
    </lineage>
</organism>
<keyword evidence="3" id="KW-1185">Reference proteome</keyword>
<dbReference type="CDD" id="cd00090">
    <property type="entry name" value="HTH_ARSR"/>
    <property type="match status" value="1"/>
</dbReference>
<dbReference type="Gene3D" id="1.10.10.10">
    <property type="entry name" value="Winged helix-like DNA-binding domain superfamily/Winged helix DNA-binding domain"/>
    <property type="match status" value="1"/>
</dbReference>
<dbReference type="SUPFAM" id="SSF46785">
    <property type="entry name" value="Winged helix' DNA-binding domain"/>
    <property type="match status" value="1"/>
</dbReference>
<dbReference type="PANTHER" id="PTHR38600">
    <property type="entry name" value="TRANSCRIPTIONAL REGULATORY PROTEIN"/>
    <property type="match status" value="1"/>
</dbReference>
<gene>
    <name evidence="2" type="ORF">GCM10010862_16500</name>
</gene>
<evidence type="ECO:0000313" key="2">
    <source>
        <dbReference type="EMBL" id="GLQ54391.1"/>
    </source>
</evidence>
<dbReference type="NCBIfam" id="NF033788">
    <property type="entry name" value="HTH_metalloreg"/>
    <property type="match status" value="1"/>
</dbReference>